<reference evidence="2 3" key="1">
    <citation type="submission" date="2016-07" db="EMBL/GenBank/DDBJ databases">
        <title>Pervasive Adenine N6-methylation of Active Genes in Fungi.</title>
        <authorList>
            <consortium name="DOE Joint Genome Institute"/>
            <person name="Mondo S.J."/>
            <person name="Dannebaum R.O."/>
            <person name="Kuo R.C."/>
            <person name="Labutti K."/>
            <person name="Haridas S."/>
            <person name="Kuo A."/>
            <person name="Salamov A."/>
            <person name="Ahrendt S.R."/>
            <person name="Lipzen A."/>
            <person name="Sullivan W."/>
            <person name="Andreopoulos W.B."/>
            <person name="Clum A."/>
            <person name="Lindquist E."/>
            <person name="Daum C."/>
            <person name="Ramamoorthy G.K."/>
            <person name="Gryganskyi A."/>
            <person name="Culley D."/>
            <person name="Magnuson J.K."/>
            <person name="James T.Y."/>
            <person name="O'Malley M.A."/>
            <person name="Stajich J.E."/>
            <person name="Spatafora J.W."/>
            <person name="Visel A."/>
            <person name="Grigoriev I.V."/>
        </authorList>
    </citation>
    <scope>NUCLEOTIDE SEQUENCE [LARGE SCALE GENOMIC DNA]</scope>
    <source>
        <strain evidence="2 3">NRRL 3116</strain>
    </source>
</reference>
<dbReference type="GeneID" id="33565846"/>
<dbReference type="RefSeq" id="XP_021881949.1">
    <property type="nucleotide sequence ID" value="XM_022024002.1"/>
</dbReference>
<keyword evidence="3" id="KW-1185">Reference proteome</keyword>
<keyword evidence="1" id="KW-0238">DNA-binding</keyword>
<evidence type="ECO:0000313" key="3">
    <source>
        <dbReference type="Proteomes" id="UP000193648"/>
    </source>
</evidence>
<dbReference type="Proteomes" id="UP000193648">
    <property type="component" value="Unassembled WGS sequence"/>
</dbReference>
<sequence>MNVTFEPEAEDIEAILQQSAELQSMNEAVDPEAVLYEQDEQDGELVMPLKRKLKEKSGTRKRPAIDMFEAGTDDLATITSTASSTPIVTQQQHRPQRPLTQADYDLSNALSERESILLASAVRKNNQARSTQEQYKAYQKHWNEWCERKRYSDDNTVTREKVLVYVRELLAPKVIIDEENPHLSVLPARVHKTESYEGDYPAYPTIAFYLKGIRDLYIQQCSDNNVAANVIGTTRVPEVIALLDGYRKEHHKRTSSQDVLQLTVGAGYPLSMFKKFMKISWSRSYKHLSAVSRTQKL</sequence>
<proteinExistence type="predicted"/>
<dbReference type="Gene3D" id="1.10.150.130">
    <property type="match status" value="1"/>
</dbReference>
<comment type="caution">
    <text evidence="2">The sequence shown here is derived from an EMBL/GenBank/DDBJ whole genome shotgun (WGS) entry which is preliminary data.</text>
</comment>
<dbReference type="EMBL" id="MCFF01000016">
    <property type="protein sequence ID" value="ORZ17562.1"/>
    <property type="molecule type" value="Genomic_DNA"/>
</dbReference>
<feature type="non-terminal residue" evidence="2">
    <location>
        <position position="297"/>
    </location>
</feature>
<accession>A0A1Y2GQY9</accession>
<organism evidence="2 3">
    <name type="scientific">Lobosporangium transversale</name>
    <dbReference type="NCBI Taxonomy" id="64571"/>
    <lineage>
        <taxon>Eukaryota</taxon>
        <taxon>Fungi</taxon>
        <taxon>Fungi incertae sedis</taxon>
        <taxon>Mucoromycota</taxon>
        <taxon>Mortierellomycotina</taxon>
        <taxon>Mortierellomycetes</taxon>
        <taxon>Mortierellales</taxon>
        <taxon>Mortierellaceae</taxon>
        <taxon>Lobosporangium</taxon>
    </lineage>
</organism>
<dbReference type="GO" id="GO:0003677">
    <property type="term" value="F:DNA binding"/>
    <property type="evidence" value="ECO:0007669"/>
    <property type="project" value="UniProtKB-KW"/>
</dbReference>
<dbReference type="InParanoid" id="A0A1Y2GQY9"/>
<name>A0A1Y2GQY9_9FUNG</name>
<dbReference type="AlphaFoldDB" id="A0A1Y2GQY9"/>
<gene>
    <name evidence="2" type="ORF">BCR41DRAFT_352723</name>
</gene>
<dbReference type="OrthoDB" id="2431397at2759"/>
<evidence type="ECO:0000313" key="2">
    <source>
        <dbReference type="EMBL" id="ORZ17562.1"/>
    </source>
</evidence>
<protein>
    <submittedName>
        <fullName evidence="2">Uncharacterized protein</fullName>
    </submittedName>
</protein>
<evidence type="ECO:0000256" key="1">
    <source>
        <dbReference type="ARBA" id="ARBA00023125"/>
    </source>
</evidence>
<dbReference type="InterPro" id="IPR010998">
    <property type="entry name" value="Integrase_recombinase_N"/>
</dbReference>